<evidence type="ECO:0000256" key="1">
    <source>
        <dbReference type="SAM" id="MobiDB-lite"/>
    </source>
</evidence>
<dbReference type="EMBL" id="CAADFS010000011">
    <property type="protein sequence ID" value="VFK41875.1"/>
    <property type="molecule type" value="Genomic_DNA"/>
</dbReference>
<accession>A0A450YK07</accession>
<gene>
    <name evidence="2" type="ORF">BECKTC1821D_GA0114238_101123</name>
</gene>
<dbReference type="Gene3D" id="1.25.40.10">
    <property type="entry name" value="Tetratricopeptide repeat domain"/>
    <property type="match status" value="1"/>
</dbReference>
<organism evidence="2">
    <name type="scientific">Candidatus Kentrum sp. TC</name>
    <dbReference type="NCBI Taxonomy" id="2126339"/>
    <lineage>
        <taxon>Bacteria</taxon>
        <taxon>Pseudomonadati</taxon>
        <taxon>Pseudomonadota</taxon>
        <taxon>Gammaproteobacteria</taxon>
        <taxon>Candidatus Kentrum</taxon>
    </lineage>
</organism>
<evidence type="ECO:0000313" key="2">
    <source>
        <dbReference type="EMBL" id="VFK41875.1"/>
    </source>
</evidence>
<sequence>MKWRDKLKKMVRVEGITVFGVRLGFPSPESETPPPQRLSPIAAPDPAAAPLLPHGEAQLRTYGDGFAGRKRELEALDAAWARGRARVFVLHAEGGAGKTRILVAWLNRLRDAGWRGAGGVFVHSFYSQGNDQRRGASSEVFFRQALRYFGDLAEEEIAALTDPAEKARTLAAAVLRRRGLLILDGIEPLQYPPGVNRGQFKDPALAHLLLSLAGAGTGTKALCVVTSRQPVTELAPREGEAVARHPLDRLDAEAGCALLRDLGARGGEEDELREAVEEYRGHAYSLMLLGSYLRDATDDRDIRRRREIPLLAEDRAGHGGHVQRIFRAYVAHFGEGSPETALLRLMGFFDRPAERELLAVPRDADLFPSLAPEQLQRTLNRLQGLRLIAWDGRGPIDAHPLLRQWFGAELREKFSAAWREGHRLLFEHLARTTPHRPDTLEGLEPLYRAVGHGCAAGLHEKALVDVYRDRILRGTGPGGNYSTFKLGAIGMDLAAVENFFLQPGWKPAPDLSESDRAWLLSEAAFSLRALGRLAEALGPMWAGLEMAIEREDWKNAARAADNLSELRLALGLVDEAAASAARSVEYADKSGDLFQRMARRTTHADALHQAGEREGARELFEAAEALQRERQPQYPRLYSVQGFQYSDLLLGAIDGGAERAAWRAWLDRLGWIRPKAASRGHAGRMRPAPPPFDARARIADCQAVTARAEQTLEWAKNASNASLLDIALDRLTLARAGLYEGLLAGQETDAAVEDHANAAVDGLRKAGTMDHLPRGLLTRAWLRAARGDWNGARADLDEAWEIAASGPMPLFQADIRLARARLFGRAEEYPWKSTRADLDAARRLIGEHGYHRRDGELADAKAMLP</sequence>
<dbReference type="Gene3D" id="3.40.50.300">
    <property type="entry name" value="P-loop containing nucleotide triphosphate hydrolases"/>
    <property type="match status" value="1"/>
</dbReference>
<dbReference type="InterPro" id="IPR027417">
    <property type="entry name" value="P-loop_NTPase"/>
</dbReference>
<proteinExistence type="predicted"/>
<dbReference type="SUPFAM" id="SSF52540">
    <property type="entry name" value="P-loop containing nucleoside triphosphate hydrolases"/>
    <property type="match status" value="1"/>
</dbReference>
<dbReference type="InterPro" id="IPR011990">
    <property type="entry name" value="TPR-like_helical_dom_sf"/>
</dbReference>
<dbReference type="AlphaFoldDB" id="A0A450YK07"/>
<dbReference type="SUPFAM" id="SSF48452">
    <property type="entry name" value="TPR-like"/>
    <property type="match status" value="1"/>
</dbReference>
<name>A0A450YK07_9GAMM</name>
<protein>
    <submittedName>
        <fullName evidence="2">AAA ATPase domain-containing protein</fullName>
    </submittedName>
</protein>
<feature type="region of interest" description="Disordered" evidence="1">
    <location>
        <begin position="24"/>
        <end position="45"/>
    </location>
</feature>
<reference evidence="2" key="1">
    <citation type="submission" date="2019-02" db="EMBL/GenBank/DDBJ databases">
        <authorList>
            <person name="Gruber-Vodicka R. H."/>
            <person name="Seah K. B. B."/>
        </authorList>
    </citation>
    <scope>NUCLEOTIDE SEQUENCE</scope>
    <source>
        <strain evidence="2">BECK_BZ123</strain>
    </source>
</reference>